<dbReference type="EMBL" id="KN760443">
    <property type="protein sequence ID" value="KIH48342.1"/>
    <property type="molecule type" value="Genomic_DNA"/>
</dbReference>
<dbReference type="SUPFAM" id="SSF52540">
    <property type="entry name" value="P-loop containing nucleoside triphosphate hydrolases"/>
    <property type="match status" value="1"/>
</dbReference>
<evidence type="ECO:0000259" key="1">
    <source>
        <dbReference type="Pfam" id="PF13304"/>
    </source>
</evidence>
<dbReference type="InterPro" id="IPR027417">
    <property type="entry name" value="P-loop_NTPase"/>
</dbReference>
<dbReference type="GO" id="GO:0005524">
    <property type="term" value="F:ATP binding"/>
    <property type="evidence" value="ECO:0007669"/>
    <property type="project" value="InterPro"/>
</dbReference>
<proteinExistence type="predicted"/>
<accession>A0A0C2CEU3</accession>
<protein>
    <recommendedName>
        <fullName evidence="1">ATPase AAA-type core domain-containing protein</fullName>
    </recommendedName>
</protein>
<feature type="domain" description="ATPase AAA-type core" evidence="1">
    <location>
        <begin position="5"/>
        <end position="61"/>
    </location>
</feature>
<gene>
    <name evidence="2" type="ORF">ANCDUO_21590</name>
</gene>
<dbReference type="InterPro" id="IPR003959">
    <property type="entry name" value="ATPase_AAA_core"/>
</dbReference>
<keyword evidence="3" id="KW-1185">Reference proteome</keyword>
<dbReference type="Gene3D" id="3.40.50.300">
    <property type="entry name" value="P-loop containing nucleotide triphosphate hydrolases"/>
    <property type="match status" value="1"/>
</dbReference>
<sequence>MRELFSEGQKRRISVALALLTRADVIVIDEPTRGIDPIARRDIWKLIRTTQLNDRTLFFTSSSIQECEMLGTRYGVLCKGRFVSTGPIEMLQEHRSKLCVLQVELMDNKKKQKVLDTVHDVFPKSVPISTPESTKQILRWH</sequence>
<name>A0A0C2CEU3_9BILA</name>
<organism evidence="2 3">
    <name type="scientific">Ancylostoma duodenale</name>
    <dbReference type="NCBI Taxonomy" id="51022"/>
    <lineage>
        <taxon>Eukaryota</taxon>
        <taxon>Metazoa</taxon>
        <taxon>Ecdysozoa</taxon>
        <taxon>Nematoda</taxon>
        <taxon>Chromadorea</taxon>
        <taxon>Rhabditida</taxon>
        <taxon>Rhabditina</taxon>
        <taxon>Rhabditomorpha</taxon>
        <taxon>Strongyloidea</taxon>
        <taxon>Ancylostomatidae</taxon>
        <taxon>Ancylostomatinae</taxon>
        <taxon>Ancylostoma</taxon>
    </lineage>
</organism>
<reference evidence="2 3" key="1">
    <citation type="submission" date="2013-12" db="EMBL/GenBank/DDBJ databases">
        <title>Draft genome of the parsitic nematode Ancylostoma duodenale.</title>
        <authorList>
            <person name="Mitreva M."/>
        </authorList>
    </citation>
    <scope>NUCLEOTIDE SEQUENCE [LARGE SCALE GENOMIC DNA]</scope>
    <source>
        <strain evidence="2 3">Zhejiang</strain>
    </source>
</reference>
<evidence type="ECO:0000313" key="3">
    <source>
        <dbReference type="Proteomes" id="UP000054047"/>
    </source>
</evidence>
<dbReference type="PANTHER" id="PTHR43582">
    <property type="entry name" value="LINEARMYCIN RESISTANCE ATP-BINDING PROTEIN LNRL"/>
    <property type="match status" value="1"/>
</dbReference>
<dbReference type="PANTHER" id="PTHR43582:SF2">
    <property type="entry name" value="LINEARMYCIN RESISTANCE ATP-BINDING PROTEIN LNRL"/>
    <property type="match status" value="1"/>
</dbReference>
<dbReference type="Proteomes" id="UP000054047">
    <property type="component" value="Unassembled WGS sequence"/>
</dbReference>
<dbReference type="GO" id="GO:0016887">
    <property type="term" value="F:ATP hydrolysis activity"/>
    <property type="evidence" value="ECO:0007669"/>
    <property type="project" value="InterPro"/>
</dbReference>
<dbReference type="OrthoDB" id="5855217at2759"/>
<feature type="non-terminal residue" evidence="2">
    <location>
        <position position="141"/>
    </location>
</feature>
<dbReference type="AlphaFoldDB" id="A0A0C2CEU3"/>
<evidence type="ECO:0000313" key="2">
    <source>
        <dbReference type="EMBL" id="KIH48342.1"/>
    </source>
</evidence>
<dbReference type="Pfam" id="PF13304">
    <property type="entry name" value="AAA_21"/>
    <property type="match status" value="1"/>
</dbReference>